<organism evidence="2 3">
    <name type="scientific">Ignelater luminosus</name>
    <name type="common">Cucubano</name>
    <name type="synonym">Pyrophorus luminosus</name>
    <dbReference type="NCBI Taxonomy" id="2038154"/>
    <lineage>
        <taxon>Eukaryota</taxon>
        <taxon>Metazoa</taxon>
        <taxon>Ecdysozoa</taxon>
        <taxon>Arthropoda</taxon>
        <taxon>Hexapoda</taxon>
        <taxon>Insecta</taxon>
        <taxon>Pterygota</taxon>
        <taxon>Neoptera</taxon>
        <taxon>Endopterygota</taxon>
        <taxon>Coleoptera</taxon>
        <taxon>Polyphaga</taxon>
        <taxon>Elateriformia</taxon>
        <taxon>Elateroidea</taxon>
        <taxon>Elateridae</taxon>
        <taxon>Agrypninae</taxon>
        <taxon>Pyrophorini</taxon>
        <taxon>Ignelater</taxon>
    </lineage>
</organism>
<evidence type="ECO:0000313" key="3">
    <source>
        <dbReference type="Proteomes" id="UP000801492"/>
    </source>
</evidence>
<gene>
    <name evidence="2" type="ORF">ILUMI_24128</name>
</gene>
<evidence type="ECO:0000256" key="1">
    <source>
        <dbReference type="SAM" id="MobiDB-lite"/>
    </source>
</evidence>
<accession>A0A8K0G163</accession>
<reference evidence="2" key="1">
    <citation type="submission" date="2019-08" db="EMBL/GenBank/DDBJ databases">
        <title>The genome of the North American firefly Photinus pyralis.</title>
        <authorList>
            <consortium name="Photinus pyralis genome working group"/>
            <person name="Fallon T.R."/>
            <person name="Sander Lower S.E."/>
            <person name="Weng J.-K."/>
        </authorList>
    </citation>
    <scope>NUCLEOTIDE SEQUENCE</scope>
    <source>
        <strain evidence="2">TRF0915ILg1</strain>
        <tissue evidence="2">Whole body</tissue>
    </source>
</reference>
<evidence type="ECO:0000313" key="2">
    <source>
        <dbReference type="EMBL" id="KAF2882028.1"/>
    </source>
</evidence>
<name>A0A8K0G163_IGNLU</name>
<protein>
    <submittedName>
        <fullName evidence="2">Uncharacterized protein</fullName>
    </submittedName>
</protein>
<dbReference type="AlphaFoldDB" id="A0A8K0G163"/>
<dbReference type="Proteomes" id="UP000801492">
    <property type="component" value="Unassembled WGS sequence"/>
</dbReference>
<feature type="region of interest" description="Disordered" evidence="1">
    <location>
        <begin position="1"/>
        <end position="40"/>
    </location>
</feature>
<feature type="non-terminal residue" evidence="2">
    <location>
        <position position="1"/>
    </location>
</feature>
<sequence>GSSSNGARHLNASHSEDSVAEATPSKKNSDDEDDEPQQQLQHRYIQLTNQHKSAIRAIRKVGRVLKIPLTITLRGGLLIRKAE</sequence>
<dbReference type="EMBL" id="VTPC01090660">
    <property type="protein sequence ID" value="KAF2882028.1"/>
    <property type="molecule type" value="Genomic_DNA"/>
</dbReference>
<keyword evidence="3" id="KW-1185">Reference proteome</keyword>
<comment type="caution">
    <text evidence="2">The sequence shown here is derived from an EMBL/GenBank/DDBJ whole genome shotgun (WGS) entry which is preliminary data.</text>
</comment>
<proteinExistence type="predicted"/>